<dbReference type="Proteomes" id="UP000198403">
    <property type="component" value="Unassembled WGS sequence"/>
</dbReference>
<accession>A0A238YAQ6</accession>
<feature type="compositionally biased region" description="Pro residues" evidence="1">
    <location>
        <begin position="155"/>
        <end position="164"/>
    </location>
</feature>
<evidence type="ECO:0000256" key="1">
    <source>
        <dbReference type="SAM" id="MobiDB-lite"/>
    </source>
</evidence>
<evidence type="ECO:0000313" key="3">
    <source>
        <dbReference type="Proteomes" id="UP000198403"/>
    </source>
</evidence>
<reference evidence="2 3" key="1">
    <citation type="submission" date="2017-06" db="EMBL/GenBank/DDBJ databases">
        <authorList>
            <person name="Kim H.J."/>
            <person name="Triplett B.A."/>
        </authorList>
    </citation>
    <scope>NUCLEOTIDE SEQUENCE [LARGE SCALE GENOMIC DNA]</scope>
    <source>
        <strain evidence="2 3">DSM 44272</strain>
    </source>
</reference>
<feature type="compositionally biased region" description="Basic residues" evidence="1">
    <location>
        <begin position="180"/>
        <end position="192"/>
    </location>
</feature>
<name>A0A238YAQ6_9ACTN</name>
<proteinExistence type="predicted"/>
<gene>
    <name evidence="2" type="ORF">SAMN06272737_118114</name>
</gene>
<feature type="compositionally biased region" description="Low complexity" evidence="1">
    <location>
        <begin position="165"/>
        <end position="179"/>
    </location>
</feature>
<evidence type="ECO:0000313" key="2">
    <source>
        <dbReference type="EMBL" id="SNR67841.1"/>
    </source>
</evidence>
<organism evidence="2 3">
    <name type="scientific">Blastococcus mobilis</name>
    <dbReference type="NCBI Taxonomy" id="1938746"/>
    <lineage>
        <taxon>Bacteria</taxon>
        <taxon>Bacillati</taxon>
        <taxon>Actinomycetota</taxon>
        <taxon>Actinomycetes</taxon>
        <taxon>Geodermatophilales</taxon>
        <taxon>Geodermatophilaceae</taxon>
        <taxon>Blastococcus</taxon>
    </lineage>
</organism>
<dbReference type="EMBL" id="FZNO01000018">
    <property type="protein sequence ID" value="SNR67841.1"/>
    <property type="molecule type" value="Genomic_DNA"/>
</dbReference>
<feature type="region of interest" description="Disordered" evidence="1">
    <location>
        <begin position="91"/>
        <end position="229"/>
    </location>
</feature>
<protein>
    <submittedName>
        <fullName evidence="2">Uncharacterized protein</fullName>
    </submittedName>
</protein>
<dbReference type="AlphaFoldDB" id="A0A238YAQ6"/>
<sequence length="279" mass="29618">MSQYVADRPRCTPSASNGCGRRLPRCGAGVGVLEAGRVTRTGIRQVVGRDDVALGTHVLQLQHAVEVERDGQLLAAGAGQRGDVDRLAPDESARVASTAPTAARADPSLSDRGARRCRASSWRCRAGGGAGRPSRRGRCRCAVTPGSGAGRGSGPPRPTRPPSAAPSGSPARLPMSRSAGRSRRWGRTRRPTGPRLPRTAGLHDDQRIPRSQPRHRRSHPSRDAESALWPACPGCRVPGAQADVFLIGWGGHVRELGPTGLRGRLMGRRPLEPDRVMPA</sequence>
<keyword evidence="3" id="KW-1185">Reference proteome</keyword>